<evidence type="ECO:0000256" key="4">
    <source>
        <dbReference type="ARBA" id="ARBA00022723"/>
    </source>
</evidence>
<evidence type="ECO:0000256" key="3">
    <source>
        <dbReference type="ARBA" id="ARBA00022691"/>
    </source>
</evidence>
<reference evidence="9 10" key="1">
    <citation type="journal article" date="2013" name="Genome Announc.">
        <title>Draft Genome Sequence of Desulfotignum phosphitoxidans DSM 13687 Strain FiPS-3.</title>
        <authorList>
            <person name="Poehlein A."/>
            <person name="Daniel R."/>
            <person name="Simeonova D.D."/>
        </authorList>
    </citation>
    <scope>NUCLEOTIDE SEQUENCE [LARGE SCALE GENOMIC DNA]</scope>
    <source>
        <strain evidence="9 10">DSM 13687</strain>
    </source>
</reference>
<dbReference type="GO" id="GO:0051539">
    <property type="term" value="F:4 iron, 4 sulfur cluster binding"/>
    <property type="evidence" value="ECO:0007669"/>
    <property type="project" value="UniProtKB-KW"/>
</dbReference>
<evidence type="ECO:0000313" key="10">
    <source>
        <dbReference type="Proteomes" id="UP000014216"/>
    </source>
</evidence>
<keyword evidence="2" id="KW-0004">4Fe-4S</keyword>
<dbReference type="GO" id="GO:0042364">
    <property type="term" value="P:water-soluble vitamin biosynthetic process"/>
    <property type="evidence" value="ECO:0007669"/>
    <property type="project" value="UniProtKB-ARBA"/>
</dbReference>
<name>S0G664_9BACT</name>
<dbReference type="InterPro" id="IPR006638">
    <property type="entry name" value="Elp3/MiaA/NifB-like_rSAM"/>
</dbReference>
<dbReference type="CDD" id="cd01335">
    <property type="entry name" value="Radical_SAM"/>
    <property type="match status" value="1"/>
</dbReference>
<dbReference type="InterPro" id="IPR007197">
    <property type="entry name" value="rSAM"/>
</dbReference>
<dbReference type="EMBL" id="APJX01000001">
    <property type="protein sequence ID" value="EMS81489.1"/>
    <property type="molecule type" value="Genomic_DNA"/>
</dbReference>
<keyword evidence="10" id="KW-1185">Reference proteome</keyword>
<comment type="cofactor">
    <cofactor evidence="1">
        <name>[4Fe-4S] cluster</name>
        <dbReference type="ChEBI" id="CHEBI:49883"/>
    </cofactor>
</comment>
<dbReference type="GO" id="GO:0003824">
    <property type="term" value="F:catalytic activity"/>
    <property type="evidence" value="ECO:0007669"/>
    <property type="project" value="InterPro"/>
</dbReference>
<comment type="caution">
    <text evidence="9">The sequence shown here is derived from an EMBL/GenBank/DDBJ whole genome shotgun (WGS) entry which is preliminary data.</text>
</comment>
<organism evidence="9 10">
    <name type="scientific">Desulfotignum phosphitoxidans DSM 13687</name>
    <dbReference type="NCBI Taxonomy" id="1286635"/>
    <lineage>
        <taxon>Bacteria</taxon>
        <taxon>Pseudomonadati</taxon>
        <taxon>Thermodesulfobacteriota</taxon>
        <taxon>Desulfobacteria</taxon>
        <taxon>Desulfobacterales</taxon>
        <taxon>Desulfobacteraceae</taxon>
        <taxon>Desulfotignum</taxon>
    </lineage>
</organism>
<evidence type="ECO:0000256" key="2">
    <source>
        <dbReference type="ARBA" id="ARBA00022485"/>
    </source>
</evidence>
<dbReference type="Pfam" id="PF04055">
    <property type="entry name" value="Radical_SAM"/>
    <property type="match status" value="1"/>
</dbReference>
<evidence type="ECO:0000313" key="9">
    <source>
        <dbReference type="EMBL" id="EMS81489.1"/>
    </source>
</evidence>
<dbReference type="AlphaFoldDB" id="S0G664"/>
<dbReference type="PANTHER" id="PTHR43288:SF2">
    <property type="entry name" value="RADICAL SAM CORE DOMAIN-CONTAINING PROTEIN"/>
    <property type="match status" value="1"/>
</dbReference>
<dbReference type="InterPro" id="IPR058240">
    <property type="entry name" value="rSAM_sf"/>
</dbReference>
<comment type="cofactor">
    <cofactor evidence="7">
        <name>[2Fe-2S] cluster</name>
        <dbReference type="ChEBI" id="CHEBI:190135"/>
    </cofactor>
</comment>
<gene>
    <name evidence="9" type="ORF">Dpo_1c06300</name>
</gene>
<evidence type="ECO:0000256" key="7">
    <source>
        <dbReference type="ARBA" id="ARBA00034078"/>
    </source>
</evidence>
<keyword evidence="3" id="KW-0949">S-adenosyl-L-methionine</keyword>
<dbReference type="Gene3D" id="3.20.20.70">
    <property type="entry name" value="Aldolase class I"/>
    <property type="match status" value="1"/>
</dbReference>
<dbReference type="PANTHER" id="PTHR43288">
    <property type="entry name" value="BIOTIN SYNTHASE-RELATED PROTEIN, RADICAL SAM SUPERFAMILY"/>
    <property type="match status" value="1"/>
</dbReference>
<sequence length="314" mass="34155">MSLFIERLKKARENSWKDFGKKIVFYLPGMFVQNGITGKYPAASITGNKCAFKCDHCQGKILASMRQATSPEKLVAVCLELSAMGNYGVLLSGGCDASGHLPWDRFIQAIKEIKQRTDLLVSIHSGLIDEPEALCLKRAGVDQVLIDVIGDDETLKRMYHAPFGVSRIYDTMAAVQKVGLPMIPHIVCGLNYGQIKGEKQAIEMVADFTVEQLVIVSLMPIPGTPVWGSTPPTAEAVADLIAEARISLPATRISLGCARRRGNPQLETLAIDAGVNSMALPSDEAVARAKSYGIDIYYQKTCCSVTQALFESGW</sequence>
<dbReference type="SFLD" id="SFLDS00029">
    <property type="entry name" value="Radical_SAM"/>
    <property type="match status" value="1"/>
</dbReference>
<feature type="domain" description="Radical SAM core" evidence="8">
    <location>
        <begin position="36"/>
        <end position="258"/>
    </location>
</feature>
<evidence type="ECO:0000256" key="1">
    <source>
        <dbReference type="ARBA" id="ARBA00001966"/>
    </source>
</evidence>
<keyword evidence="5" id="KW-0408">Iron</keyword>
<dbReference type="Proteomes" id="UP000014216">
    <property type="component" value="Unassembled WGS sequence"/>
</dbReference>
<accession>S0G664</accession>
<dbReference type="GO" id="GO:0044272">
    <property type="term" value="P:sulfur compound biosynthetic process"/>
    <property type="evidence" value="ECO:0007669"/>
    <property type="project" value="UniProtKB-ARBA"/>
</dbReference>
<dbReference type="SFLD" id="SFLDG01113">
    <property type="entry name" value="Uncharacterised_Radical_SAM_Su"/>
    <property type="match status" value="1"/>
</dbReference>
<dbReference type="GO" id="GO:0046872">
    <property type="term" value="F:metal ion binding"/>
    <property type="evidence" value="ECO:0007669"/>
    <property type="project" value="UniProtKB-KW"/>
</dbReference>
<evidence type="ECO:0000259" key="8">
    <source>
        <dbReference type="PROSITE" id="PS51918"/>
    </source>
</evidence>
<evidence type="ECO:0000256" key="5">
    <source>
        <dbReference type="ARBA" id="ARBA00023004"/>
    </source>
</evidence>
<evidence type="ECO:0000256" key="6">
    <source>
        <dbReference type="ARBA" id="ARBA00023014"/>
    </source>
</evidence>
<proteinExistence type="predicted"/>
<keyword evidence="4" id="KW-0479">Metal-binding</keyword>
<dbReference type="SUPFAM" id="SSF102114">
    <property type="entry name" value="Radical SAM enzymes"/>
    <property type="match status" value="1"/>
</dbReference>
<dbReference type="InterPro" id="IPR010722">
    <property type="entry name" value="BATS_dom"/>
</dbReference>
<dbReference type="PROSITE" id="PS51918">
    <property type="entry name" value="RADICAL_SAM"/>
    <property type="match status" value="1"/>
</dbReference>
<dbReference type="SMART" id="SM00729">
    <property type="entry name" value="Elp3"/>
    <property type="match status" value="1"/>
</dbReference>
<dbReference type="InterPro" id="IPR013785">
    <property type="entry name" value="Aldolase_TIM"/>
</dbReference>
<dbReference type="Pfam" id="PF06968">
    <property type="entry name" value="BATS"/>
    <property type="match status" value="1"/>
</dbReference>
<keyword evidence="6" id="KW-0411">Iron-sulfur</keyword>
<protein>
    <submittedName>
        <fullName evidence="9">Radical SAM domain-containing protein</fullName>
    </submittedName>
</protein>